<organism evidence="2 3">
    <name type="scientific">Actinacidiphila cocklensis</name>
    <dbReference type="NCBI Taxonomy" id="887465"/>
    <lineage>
        <taxon>Bacteria</taxon>
        <taxon>Bacillati</taxon>
        <taxon>Actinomycetota</taxon>
        <taxon>Actinomycetes</taxon>
        <taxon>Kitasatosporales</taxon>
        <taxon>Streptomycetaceae</taxon>
        <taxon>Actinacidiphila</taxon>
    </lineage>
</organism>
<protein>
    <submittedName>
        <fullName evidence="2">Uncharacterized protein</fullName>
    </submittedName>
</protein>
<evidence type="ECO:0000313" key="3">
    <source>
        <dbReference type="Proteomes" id="UP001152519"/>
    </source>
</evidence>
<sequence length="53" mass="5877">MRFPHHHVPLPHTYSGPGASESWGPGSISKREWALSRHMVGEICVKVAARATR</sequence>
<proteinExistence type="predicted"/>
<dbReference type="Proteomes" id="UP001152519">
    <property type="component" value="Unassembled WGS sequence"/>
</dbReference>
<keyword evidence="3" id="KW-1185">Reference proteome</keyword>
<dbReference type="AlphaFoldDB" id="A0A9W4DZ39"/>
<comment type="caution">
    <text evidence="2">The sequence shown here is derived from an EMBL/GenBank/DDBJ whole genome shotgun (WGS) entry which is preliminary data.</text>
</comment>
<accession>A0A9W4DZ39</accession>
<name>A0A9W4DZ39_9ACTN</name>
<dbReference type="EMBL" id="CAJSLV010000070">
    <property type="protein sequence ID" value="CAG6396122.1"/>
    <property type="molecule type" value="Genomic_DNA"/>
</dbReference>
<reference evidence="2" key="1">
    <citation type="submission" date="2021-05" db="EMBL/GenBank/DDBJ databases">
        <authorList>
            <person name="Arsene-Ploetze F."/>
        </authorList>
    </citation>
    <scope>NUCLEOTIDE SEQUENCE</scope>
    <source>
        <strain evidence="2">DSM 42138</strain>
    </source>
</reference>
<gene>
    <name evidence="2" type="ORF">SCOCK_40042</name>
</gene>
<feature type="region of interest" description="Disordered" evidence="1">
    <location>
        <begin position="1"/>
        <end position="26"/>
    </location>
</feature>
<evidence type="ECO:0000313" key="2">
    <source>
        <dbReference type="EMBL" id="CAG6396122.1"/>
    </source>
</evidence>
<evidence type="ECO:0000256" key="1">
    <source>
        <dbReference type="SAM" id="MobiDB-lite"/>
    </source>
</evidence>